<name>A0AAW2Z9F5_9EUKA</name>
<dbReference type="AlphaFoldDB" id="A0AAW2Z9F5"/>
<reference evidence="3 4" key="1">
    <citation type="submission" date="2024-03" db="EMBL/GenBank/DDBJ databases">
        <title>The Acrasis kona genome and developmental transcriptomes reveal deep origins of eukaryotic multicellular pathways.</title>
        <authorList>
            <person name="Sheikh S."/>
            <person name="Fu C.-J."/>
            <person name="Brown M.W."/>
            <person name="Baldauf S.L."/>
        </authorList>
    </citation>
    <scope>NUCLEOTIDE SEQUENCE [LARGE SCALE GENOMIC DNA]</scope>
    <source>
        <strain evidence="3 4">ATCC MYA-3509</strain>
    </source>
</reference>
<evidence type="ECO:0000313" key="3">
    <source>
        <dbReference type="EMBL" id="KAL0485535.1"/>
    </source>
</evidence>
<organism evidence="3 4">
    <name type="scientific">Acrasis kona</name>
    <dbReference type="NCBI Taxonomy" id="1008807"/>
    <lineage>
        <taxon>Eukaryota</taxon>
        <taxon>Discoba</taxon>
        <taxon>Heterolobosea</taxon>
        <taxon>Tetramitia</taxon>
        <taxon>Eutetramitia</taxon>
        <taxon>Acrasidae</taxon>
        <taxon>Acrasis</taxon>
    </lineage>
</organism>
<keyword evidence="2" id="KW-0342">GTP-binding</keyword>
<dbReference type="Gene3D" id="3.40.50.300">
    <property type="entry name" value="P-loop containing nucleotide triphosphate hydrolases"/>
    <property type="match status" value="1"/>
</dbReference>
<dbReference type="Pfam" id="PF08477">
    <property type="entry name" value="Roc"/>
    <property type="match status" value="1"/>
</dbReference>
<dbReference type="EMBL" id="JAOPGA020001145">
    <property type="protein sequence ID" value="KAL0485535.1"/>
    <property type="molecule type" value="Genomic_DNA"/>
</dbReference>
<dbReference type="PANTHER" id="PTHR24073">
    <property type="entry name" value="DRAB5-RELATED"/>
    <property type="match status" value="1"/>
</dbReference>
<comment type="caution">
    <text evidence="3">The sequence shown here is derived from an EMBL/GenBank/DDBJ whole genome shotgun (WGS) entry which is preliminary data.</text>
</comment>
<protein>
    <submittedName>
        <fullName evidence="3">Intraflagellar transport protein ift22</fullName>
    </submittedName>
</protein>
<dbReference type="InterPro" id="IPR027417">
    <property type="entry name" value="P-loop_NTPase"/>
</dbReference>
<keyword evidence="1" id="KW-0547">Nucleotide-binding</keyword>
<accession>A0AAW2Z9F5</accession>
<dbReference type="GO" id="GO:0005525">
    <property type="term" value="F:GTP binding"/>
    <property type="evidence" value="ECO:0007669"/>
    <property type="project" value="UniProtKB-KW"/>
</dbReference>
<dbReference type="SUPFAM" id="SSF52540">
    <property type="entry name" value="P-loop containing nucleoside triphosphate hydrolases"/>
    <property type="match status" value="1"/>
</dbReference>
<evidence type="ECO:0000313" key="4">
    <source>
        <dbReference type="Proteomes" id="UP001431209"/>
    </source>
</evidence>
<keyword evidence="4" id="KW-1185">Reference proteome</keyword>
<evidence type="ECO:0000256" key="1">
    <source>
        <dbReference type="ARBA" id="ARBA00022741"/>
    </source>
</evidence>
<evidence type="ECO:0000256" key="2">
    <source>
        <dbReference type="ARBA" id="ARBA00023134"/>
    </source>
</evidence>
<dbReference type="Proteomes" id="UP001431209">
    <property type="component" value="Unassembled WGS sequence"/>
</dbReference>
<gene>
    <name evidence="3" type="ORF">AKO1_003109</name>
</gene>
<proteinExistence type="predicted"/>
<sequence length="149" mass="16816">MSDTDRIKILLVGPKENGKTGIANYLGGLSTELNSLTKPTIGVRIVEFERNGLKLVKQKAIQRDGKVMVELWDVSGDKIFQQCWPAIIKDTHGVLIVYNPDSRNAEKELDFWHKAFASKIKDSCCLVFAHHQDEEAAKNATKLRMIQLH</sequence>